<evidence type="ECO:0008006" key="3">
    <source>
        <dbReference type="Google" id="ProtNLM"/>
    </source>
</evidence>
<gene>
    <name evidence="1" type="ORF">CHRIB12_LOCUS15693</name>
</gene>
<proteinExistence type="predicted"/>
<evidence type="ECO:0000313" key="1">
    <source>
        <dbReference type="EMBL" id="CAB5377312.1"/>
    </source>
</evidence>
<dbReference type="Proteomes" id="UP000684084">
    <property type="component" value="Unassembled WGS sequence"/>
</dbReference>
<sequence>MWELTSDLMKKCWDEDPSNRPTVRMLENIISQWIDCVNEYYRINDDENNIIIPNIDDQQLKNDMLEYVKANKAN</sequence>
<evidence type="ECO:0000313" key="2">
    <source>
        <dbReference type="Proteomes" id="UP000684084"/>
    </source>
</evidence>
<protein>
    <recommendedName>
        <fullName evidence="3">Serine-threonine/tyrosine-protein kinase catalytic domain-containing protein</fullName>
    </recommendedName>
</protein>
<comment type="caution">
    <text evidence="1">The sequence shown here is derived from an EMBL/GenBank/DDBJ whole genome shotgun (WGS) entry which is preliminary data.</text>
</comment>
<dbReference type="EMBL" id="CAGKOT010000037">
    <property type="protein sequence ID" value="CAB5377312.1"/>
    <property type="molecule type" value="Genomic_DNA"/>
</dbReference>
<organism evidence="1 2">
    <name type="scientific">Rhizophagus irregularis</name>
    <dbReference type="NCBI Taxonomy" id="588596"/>
    <lineage>
        <taxon>Eukaryota</taxon>
        <taxon>Fungi</taxon>
        <taxon>Fungi incertae sedis</taxon>
        <taxon>Mucoromycota</taxon>
        <taxon>Glomeromycotina</taxon>
        <taxon>Glomeromycetes</taxon>
        <taxon>Glomerales</taxon>
        <taxon>Glomeraceae</taxon>
        <taxon>Rhizophagus</taxon>
    </lineage>
</organism>
<reference evidence="1" key="1">
    <citation type="submission" date="2020-05" db="EMBL/GenBank/DDBJ databases">
        <authorList>
            <person name="Rincon C."/>
            <person name="Sanders R I."/>
            <person name="Robbins C."/>
            <person name="Chaturvedi A."/>
        </authorList>
    </citation>
    <scope>NUCLEOTIDE SEQUENCE</scope>
    <source>
        <strain evidence="1">CHB12</strain>
    </source>
</reference>
<dbReference type="OrthoDB" id="2372994at2759"/>
<name>A0A915ZI89_9GLOM</name>
<accession>A0A915ZI89</accession>
<dbReference type="AlphaFoldDB" id="A0A915ZI89"/>